<comment type="caution">
    <text evidence="4">The sequence shown here is derived from an EMBL/GenBank/DDBJ whole genome shotgun (WGS) entry which is preliminary data.</text>
</comment>
<gene>
    <name evidence="4" type="ORF">OO013_10740</name>
</gene>
<reference evidence="4 5" key="1">
    <citation type="submission" date="2022-11" db="EMBL/GenBank/DDBJ databases">
        <title>The characterization of three novel Bacteroidetes species and genomic analysis of their roles in tidal elemental geochemical cycles.</title>
        <authorList>
            <person name="Ma K."/>
        </authorList>
    </citation>
    <scope>NUCLEOTIDE SEQUENCE [LARGE SCALE GENOMIC DNA]</scope>
    <source>
        <strain evidence="4 5">M17</strain>
    </source>
</reference>
<protein>
    <submittedName>
        <fullName evidence="4">Tetratricopeptide repeat protein</fullName>
    </submittedName>
</protein>
<evidence type="ECO:0000313" key="4">
    <source>
        <dbReference type="EMBL" id="MCX2744346.1"/>
    </source>
</evidence>
<dbReference type="PANTHER" id="PTHR44943">
    <property type="entry name" value="CELLULOSE SYNTHASE OPERON PROTEIN C"/>
    <property type="match status" value="1"/>
</dbReference>
<dbReference type="SMART" id="SM00028">
    <property type="entry name" value="TPR"/>
    <property type="match status" value="4"/>
</dbReference>
<evidence type="ECO:0000313" key="5">
    <source>
        <dbReference type="Proteomes" id="UP001209885"/>
    </source>
</evidence>
<evidence type="ECO:0000256" key="2">
    <source>
        <dbReference type="ARBA" id="ARBA00022803"/>
    </source>
</evidence>
<dbReference type="Pfam" id="PF13432">
    <property type="entry name" value="TPR_16"/>
    <property type="match status" value="1"/>
</dbReference>
<dbReference type="Gene3D" id="1.25.40.10">
    <property type="entry name" value="Tetratricopeptide repeat domain"/>
    <property type="match status" value="2"/>
</dbReference>
<feature type="repeat" description="TPR" evidence="3">
    <location>
        <begin position="61"/>
        <end position="94"/>
    </location>
</feature>
<sequence length="377" mass="43112">MLKNQFLFFTVLINLIIISGTSCQREYSSERLVEFDKNVFPETEEKIKFLEERIALNPNNPENYYLKAEALRTSGEYTDALEQIDKALALDSSDGNYYLLKADVLHKKGFVTRSLFFALKAENKLPYSPELRSVLASNYLELEKPSLARTSIEDAKKLQPANAEFHLLSGEIALVEGDTGRAINDFNKAIKMDSKLISGPLKLIQISLEQGKVEEALKYFDQFPQSTISENEELNYLFIKTKLASGDADFFFSKVDSLKNRGEFNVLLIKQAGDWMKERRKYLSSIEYYERIPETSAQWIPASLSKAESLSILGRTKEALAVYNNIIERFPDNEEAIAGKEAIEEKIALYLRWQQRQRRIDSLSSQPLKPKSLDLNN</sequence>
<keyword evidence="1" id="KW-0677">Repeat</keyword>
<dbReference type="PROSITE" id="PS51257">
    <property type="entry name" value="PROKAR_LIPOPROTEIN"/>
    <property type="match status" value="1"/>
</dbReference>
<accession>A0ABT3RRV6</accession>
<name>A0ABT3RRV6_9BACT</name>
<dbReference type="PROSITE" id="PS50005">
    <property type="entry name" value="TPR"/>
    <property type="match status" value="1"/>
</dbReference>
<evidence type="ECO:0000256" key="3">
    <source>
        <dbReference type="PROSITE-ProRule" id="PRU00339"/>
    </source>
</evidence>
<keyword evidence="5" id="KW-1185">Reference proteome</keyword>
<evidence type="ECO:0000256" key="1">
    <source>
        <dbReference type="ARBA" id="ARBA00022737"/>
    </source>
</evidence>
<organism evidence="4 5">
    <name type="scientific">Mangrovivirga halotolerans</name>
    <dbReference type="NCBI Taxonomy" id="2993936"/>
    <lineage>
        <taxon>Bacteria</taxon>
        <taxon>Pseudomonadati</taxon>
        <taxon>Bacteroidota</taxon>
        <taxon>Cytophagia</taxon>
        <taxon>Cytophagales</taxon>
        <taxon>Mangrovivirgaceae</taxon>
        <taxon>Mangrovivirga</taxon>
    </lineage>
</organism>
<keyword evidence="2 3" id="KW-0802">TPR repeat</keyword>
<proteinExistence type="predicted"/>
<dbReference type="InterPro" id="IPR051685">
    <property type="entry name" value="Ycf3/AcsC/BcsC/TPR_MFPF"/>
</dbReference>
<dbReference type="RefSeq" id="WP_266056805.1">
    <property type="nucleotide sequence ID" value="NZ_JAPFQN010000005.1"/>
</dbReference>
<dbReference type="PANTHER" id="PTHR44943:SF5">
    <property type="entry name" value="BLL7697 PROTEIN"/>
    <property type="match status" value="1"/>
</dbReference>
<dbReference type="Pfam" id="PF12895">
    <property type="entry name" value="ANAPC3"/>
    <property type="match status" value="1"/>
</dbReference>
<dbReference type="EMBL" id="JAPFQN010000005">
    <property type="protein sequence ID" value="MCX2744346.1"/>
    <property type="molecule type" value="Genomic_DNA"/>
</dbReference>
<dbReference type="SUPFAM" id="SSF48452">
    <property type="entry name" value="TPR-like"/>
    <property type="match status" value="2"/>
</dbReference>
<dbReference type="Proteomes" id="UP001209885">
    <property type="component" value="Unassembled WGS sequence"/>
</dbReference>
<dbReference type="InterPro" id="IPR019734">
    <property type="entry name" value="TPR_rpt"/>
</dbReference>
<dbReference type="InterPro" id="IPR011990">
    <property type="entry name" value="TPR-like_helical_dom_sf"/>
</dbReference>